<keyword evidence="2" id="KW-1185">Reference proteome</keyword>
<evidence type="ECO:0000313" key="2">
    <source>
        <dbReference type="Proteomes" id="UP001055153"/>
    </source>
</evidence>
<proteinExistence type="predicted"/>
<dbReference type="EMBL" id="BPQQ01000022">
    <property type="protein sequence ID" value="GJE00014.1"/>
    <property type="molecule type" value="Genomic_DNA"/>
</dbReference>
<accession>A0ABQ4SAL5</accession>
<reference evidence="1" key="1">
    <citation type="journal article" date="2021" name="Front. Microbiol.">
        <title>Comprehensive Comparative Genomics and Phenotyping of Methylobacterium Species.</title>
        <authorList>
            <person name="Alessa O."/>
            <person name="Ogura Y."/>
            <person name="Fujitani Y."/>
            <person name="Takami H."/>
            <person name="Hayashi T."/>
            <person name="Sahin N."/>
            <person name="Tani A."/>
        </authorList>
    </citation>
    <scope>NUCLEOTIDE SEQUENCE</scope>
    <source>
        <strain evidence="1">DSM 17168</strain>
    </source>
</reference>
<sequence>MTLHSSTLPPAAAALPSERAALRALHKAIADRIEADIALLDALDGDPDLEDGHDAEDVTLAMRGGLAA</sequence>
<comment type="caution">
    <text evidence="1">The sequence shown here is derived from an EMBL/GenBank/DDBJ whole genome shotgun (WGS) entry which is preliminary data.</text>
</comment>
<reference evidence="1" key="2">
    <citation type="submission" date="2021-08" db="EMBL/GenBank/DDBJ databases">
        <authorList>
            <person name="Tani A."/>
            <person name="Ola A."/>
            <person name="Ogura Y."/>
            <person name="Katsura K."/>
            <person name="Hayashi T."/>
        </authorList>
    </citation>
    <scope>NUCLEOTIDE SEQUENCE</scope>
    <source>
        <strain evidence="1">DSM 17168</strain>
    </source>
</reference>
<organism evidence="1 2">
    <name type="scientific">Methylobacterium isbiliense</name>
    <dbReference type="NCBI Taxonomy" id="315478"/>
    <lineage>
        <taxon>Bacteria</taxon>
        <taxon>Pseudomonadati</taxon>
        <taxon>Pseudomonadota</taxon>
        <taxon>Alphaproteobacteria</taxon>
        <taxon>Hyphomicrobiales</taxon>
        <taxon>Methylobacteriaceae</taxon>
        <taxon>Methylobacterium</taxon>
    </lineage>
</organism>
<dbReference type="Proteomes" id="UP001055153">
    <property type="component" value="Unassembled WGS sequence"/>
</dbReference>
<gene>
    <name evidence="1" type="ORF">GMJLKIPL_1932</name>
</gene>
<dbReference type="RefSeq" id="WP_238234894.1">
    <property type="nucleotide sequence ID" value="NZ_BPQQ01000022.1"/>
</dbReference>
<protein>
    <submittedName>
        <fullName evidence="1">Uncharacterized protein</fullName>
    </submittedName>
</protein>
<evidence type="ECO:0000313" key="1">
    <source>
        <dbReference type="EMBL" id="GJE00014.1"/>
    </source>
</evidence>
<name>A0ABQ4SAL5_9HYPH</name>